<dbReference type="EMBL" id="CADEBC010000858">
    <property type="protein sequence ID" value="CAB3261329.1"/>
    <property type="molecule type" value="Genomic_DNA"/>
</dbReference>
<accession>A0A8S1BNM0</accession>
<gene>
    <name evidence="2" type="ORF">APLA_LOCUS17788</name>
</gene>
<name>A0A8S1BNM0_ARCPL</name>
<evidence type="ECO:0000313" key="3">
    <source>
        <dbReference type="Proteomes" id="UP000494106"/>
    </source>
</evidence>
<dbReference type="AlphaFoldDB" id="A0A8S1BNM0"/>
<comment type="caution">
    <text evidence="2">The sequence shown here is derived from an EMBL/GenBank/DDBJ whole genome shotgun (WGS) entry which is preliminary data.</text>
</comment>
<proteinExistence type="predicted"/>
<dbReference type="Proteomes" id="UP000494106">
    <property type="component" value="Unassembled WGS sequence"/>
</dbReference>
<organism evidence="2 3">
    <name type="scientific">Arctia plantaginis</name>
    <name type="common">Wood tiger moth</name>
    <name type="synonym">Phalaena plantaginis</name>
    <dbReference type="NCBI Taxonomy" id="874455"/>
    <lineage>
        <taxon>Eukaryota</taxon>
        <taxon>Metazoa</taxon>
        <taxon>Ecdysozoa</taxon>
        <taxon>Arthropoda</taxon>
        <taxon>Hexapoda</taxon>
        <taxon>Insecta</taxon>
        <taxon>Pterygota</taxon>
        <taxon>Neoptera</taxon>
        <taxon>Endopterygota</taxon>
        <taxon>Lepidoptera</taxon>
        <taxon>Glossata</taxon>
        <taxon>Ditrysia</taxon>
        <taxon>Noctuoidea</taxon>
        <taxon>Erebidae</taxon>
        <taxon>Arctiinae</taxon>
        <taxon>Arctia</taxon>
    </lineage>
</organism>
<protein>
    <submittedName>
        <fullName evidence="2">Uncharacterized protein</fullName>
    </submittedName>
</protein>
<evidence type="ECO:0000256" key="1">
    <source>
        <dbReference type="SAM" id="MobiDB-lite"/>
    </source>
</evidence>
<dbReference type="OrthoDB" id="6375801at2759"/>
<feature type="region of interest" description="Disordered" evidence="1">
    <location>
        <begin position="1"/>
        <end position="40"/>
    </location>
</feature>
<reference evidence="2 3" key="1">
    <citation type="submission" date="2020-04" db="EMBL/GenBank/DDBJ databases">
        <authorList>
            <person name="Wallbank WR R."/>
            <person name="Pardo Diaz C."/>
            <person name="Kozak K."/>
            <person name="Martin S."/>
            <person name="Jiggins C."/>
            <person name="Moest M."/>
            <person name="Warren A I."/>
            <person name="Byers J.R.P. K."/>
            <person name="Montejo-Kovacevich G."/>
            <person name="Yen C E."/>
        </authorList>
    </citation>
    <scope>NUCLEOTIDE SEQUENCE [LARGE SCALE GENOMIC DNA]</scope>
</reference>
<feature type="compositionally biased region" description="Basic and acidic residues" evidence="1">
    <location>
        <begin position="21"/>
        <end position="33"/>
    </location>
</feature>
<sequence>MPPVSGARSAHPFPAALDNSDYTKQELQKKKNMENIMSPNSKVDDLIKNIPLPVPPQVRQHLLFGEVLSTQLKTKATTLQKNSKEREVLQKCISGTDTRKYKLLHMAKTFLPKEKNNKTILRSDQK</sequence>
<keyword evidence="3" id="KW-1185">Reference proteome</keyword>
<evidence type="ECO:0000313" key="2">
    <source>
        <dbReference type="EMBL" id="CAB3261329.1"/>
    </source>
</evidence>